<feature type="binding site" evidence="9">
    <location>
        <position position="93"/>
    </location>
    <ligand>
        <name>ATP</name>
        <dbReference type="ChEBI" id="CHEBI:30616"/>
    </ligand>
</feature>
<evidence type="ECO:0000256" key="3">
    <source>
        <dbReference type="ARBA" id="ARBA00022737"/>
    </source>
</evidence>
<dbReference type="SMART" id="SM00220">
    <property type="entry name" value="S_TKc"/>
    <property type="match status" value="1"/>
</dbReference>
<organism evidence="14 15">
    <name type="scientific">Priapulus caudatus</name>
    <name type="common">Priapulid worm</name>
    <dbReference type="NCBI Taxonomy" id="37621"/>
    <lineage>
        <taxon>Eukaryota</taxon>
        <taxon>Metazoa</taxon>
        <taxon>Ecdysozoa</taxon>
        <taxon>Scalidophora</taxon>
        <taxon>Priapulida</taxon>
        <taxon>Priapulimorpha</taxon>
        <taxon>Priapulimorphida</taxon>
        <taxon>Priapulidae</taxon>
        <taxon>Priapulus</taxon>
    </lineage>
</organism>
<keyword evidence="6 9" id="KW-0067">ATP-binding</keyword>
<accession>A0ABM1EZV5</accession>
<evidence type="ECO:0000256" key="10">
    <source>
        <dbReference type="RuleBase" id="RU361162"/>
    </source>
</evidence>
<dbReference type="Gene3D" id="3.30.1120.30">
    <property type="entry name" value="POLO box domain"/>
    <property type="match status" value="3"/>
</dbReference>
<evidence type="ECO:0000256" key="6">
    <source>
        <dbReference type="ARBA" id="ARBA00022840"/>
    </source>
</evidence>
<dbReference type="InterPro" id="IPR011009">
    <property type="entry name" value="Kinase-like_dom_sf"/>
</dbReference>
<dbReference type="Pfam" id="PF00069">
    <property type="entry name" value="Pkinase"/>
    <property type="match status" value="1"/>
</dbReference>
<evidence type="ECO:0000259" key="13">
    <source>
        <dbReference type="PROSITE" id="PS50078"/>
    </source>
</evidence>
<feature type="compositionally biased region" description="Low complexity" evidence="11">
    <location>
        <begin position="458"/>
        <end position="473"/>
    </location>
</feature>
<dbReference type="PROSITE" id="PS00108">
    <property type="entry name" value="PROTEIN_KINASE_ST"/>
    <property type="match status" value="1"/>
</dbReference>
<dbReference type="InterPro" id="IPR000719">
    <property type="entry name" value="Prot_kinase_dom"/>
</dbReference>
<evidence type="ECO:0000256" key="8">
    <source>
        <dbReference type="ARBA" id="ARBA00048347"/>
    </source>
</evidence>
<feature type="region of interest" description="Disordered" evidence="11">
    <location>
        <begin position="331"/>
        <end position="391"/>
    </location>
</feature>
<feature type="domain" description="Protein kinase" evidence="12">
    <location>
        <begin position="64"/>
        <end position="316"/>
    </location>
</feature>
<feature type="region of interest" description="Disordered" evidence="11">
    <location>
        <begin position="16"/>
        <end position="44"/>
    </location>
</feature>
<dbReference type="PROSITE" id="PS00107">
    <property type="entry name" value="PROTEIN_KINASE_ATP"/>
    <property type="match status" value="1"/>
</dbReference>
<dbReference type="Pfam" id="PF00659">
    <property type="entry name" value="POLO_box"/>
    <property type="match status" value="2"/>
</dbReference>
<dbReference type="PROSITE" id="PS50011">
    <property type="entry name" value="PROTEIN_KINASE_DOM"/>
    <property type="match status" value="1"/>
</dbReference>
<dbReference type="PANTHER" id="PTHR24345">
    <property type="entry name" value="SERINE/THREONINE-PROTEIN KINASE PLK"/>
    <property type="match status" value="1"/>
</dbReference>
<reference evidence="15" key="1">
    <citation type="submission" date="2025-08" db="UniProtKB">
        <authorList>
            <consortium name="RefSeq"/>
        </authorList>
    </citation>
    <scope>IDENTIFICATION</scope>
</reference>
<dbReference type="CDD" id="cd14099">
    <property type="entry name" value="STKc_PLK"/>
    <property type="match status" value="1"/>
</dbReference>
<evidence type="ECO:0000256" key="1">
    <source>
        <dbReference type="ARBA" id="ARBA00022527"/>
    </source>
</evidence>
<dbReference type="Gene3D" id="1.10.510.10">
    <property type="entry name" value="Transferase(Phosphotransferase) domain 1"/>
    <property type="match status" value="1"/>
</dbReference>
<evidence type="ECO:0000256" key="7">
    <source>
        <dbReference type="ARBA" id="ARBA00047802"/>
    </source>
</evidence>
<evidence type="ECO:0000313" key="15">
    <source>
        <dbReference type="RefSeq" id="XP_014677726.1"/>
    </source>
</evidence>
<protein>
    <recommendedName>
        <fullName evidence="10">Serine/threonine-protein kinase PLK</fullName>
        <ecNumber evidence="10">2.7.11.21</ecNumber>
    </recommendedName>
    <alternativeName>
        <fullName evidence="10">Polo-like kinase</fullName>
    </alternativeName>
</protein>
<dbReference type="Gene3D" id="3.30.200.20">
    <property type="entry name" value="Phosphorylase Kinase, domain 1"/>
    <property type="match status" value="1"/>
</dbReference>
<evidence type="ECO:0000256" key="9">
    <source>
        <dbReference type="PROSITE-ProRule" id="PRU10141"/>
    </source>
</evidence>
<keyword evidence="14" id="KW-1185">Reference proteome</keyword>
<evidence type="ECO:0000259" key="12">
    <source>
        <dbReference type="PROSITE" id="PS50011"/>
    </source>
</evidence>
<dbReference type="Proteomes" id="UP000695022">
    <property type="component" value="Unplaced"/>
</dbReference>
<dbReference type="InterPro" id="IPR036947">
    <property type="entry name" value="POLO_box_dom_sf"/>
</dbReference>
<evidence type="ECO:0000256" key="4">
    <source>
        <dbReference type="ARBA" id="ARBA00022741"/>
    </source>
</evidence>
<dbReference type="SUPFAM" id="SSF82615">
    <property type="entry name" value="Polo-box domain"/>
    <property type="match status" value="2"/>
</dbReference>
<dbReference type="SUPFAM" id="SSF56112">
    <property type="entry name" value="Protein kinase-like (PK-like)"/>
    <property type="match status" value="1"/>
</dbReference>
<keyword evidence="4 9" id="KW-0547">Nucleotide-binding</keyword>
<dbReference type="CDD" id="cd13118">
    <property type="entry name" value="POLO_box_1"/>
    <property type="match status" value="1"/>
</dbReference>
<proteinExistence type="inferred from homology"/>
<keyword evidence="3" id="KW-0677">Repeat</keyword>
<comment type="catalytic activity">
    <reaction evidence="8">
        <text>L-seryl-[protein] + ATP = O-phospho-L-seryl-[protein] + ADP + H(+)</text>
        <dbReference type="Rhea" id="RHEA:17989"/>
        <dbReference type="Rhea" id="RHEA-COMP:9863"/>
        <dbReference type="Rhea" id="RHEA-COMP:11604"/>
        <dbReference type="ChEBI" id="CHEBI:15378"/>
        <dbReference type="ChEBI" id="CHEBI:29999"/>
        <dbReference type="ChEBI" id="CHEBI:30616"/>
        <dbReference type="ChEBI" id="CHEBI:83421"/>
        <dbReference type="ChEBI" id="CHEBI:456216"/>
        <dbReference type="EC" id="2.7.11.21"/>
    </reaction>
</comment>
<dbReference type="InterPro" id="IPR008271">
    <property type="entry name" value="Ser/Thr_kinase_AS"/>
</dbReference>
<dbReference type="InterPro" id="IPR033701">
    <property type="entry name" value="POLO_box_1"/>
</dbReference>
<sequence>MMTSSVMLLSRSNQKYDHHHYEHRHRSQSQSYQGNNVAGKVQDDVNNNPEVQEYIIDRGTKTTYLKGKFLGKGGFARCYEMTDLTTNVVYAGKIIPKSRLAKPHQKEKIAREVDLHSKLDHSNVVKFHHYFEDDNNVYIVLENCTRKSLVHVLKHRRTLTEPEVRYYMVHLVYGCRYVHSQKVIHRDLKLGNMLLNEEMQVKIGDLGLATRVEATTNRKITICGTPNYIAPEVLNKEGHGYEADFWAIGCIMYALLVGRPPFETATLKDTYARISANRYTLPSYLSSSARSLIIQLLNPDPSLRPTLDATLQHPFFSSGLLPKSLPGSCCTHQPKFPSPPPSVKSSSGKESKDTLSVPCRRPRSSSVITRVSGKSSQQKEKGSSSGRCLQSVRDLSPVITNVLRQTVSNVMRHDNRDASASPLPSNNNHSTTTHTKEAQQQQQQQQQQEQQQHRRTGSTCSSSTVSSSSSSSCSAGDIHEMLHTCLINMPSKPNPALPSLGPCTSVLWITKWVDYSNKYGFGFQLSDKSVGVLFNDGVQISMAPNRSQVYFKDIGHKPKLYTTSNTPTSLQKRTVLLQYFSSYMDENLIQVCGALVWYPRAYCDPPSFQINFFSDHTKVIVSSEQDGHYVSFIDEQRRAYTYRAVQLAHFGCCSPVLLSRLQYVRDVAKGLGEEEGASL</sequence>
<evidence type="ECO:0000256" key="2">
    <source>
        <dbReference type="ARBA" id="ARBA00022679"/>
    </source>
</evidence>
<dbReference type="InterPro" id="IPR017441">
    <property type="entry name" value="Protein_kinase_ATP_BS"/>
</dbReference>
<evidence type="ECO:0000256" key="11">
    <source>
        <dbReference type="SAM" id="MobiDB-lite"/>
    </source>
</evidence>
<feature type="compositionally biased region" description="Low complexity" evidence="11">
    <location>
        <begin position="425"/>
        <end position="450"/>
    </location>
</feature>
<evidence type="ECO:0000256" key="5">
    <source>
        <dbReference type="ARBA" id="ARBA00022777"/>
    </source>
</evidence>
<keyword evidence="1 10" id="KW-0723">Serine/threonine-protein kinase</keyword>
<feature type="region of interest" description="Disordered" evidence="11">
    <location>
        <begin position="410"/>
        <end position="473"/>
    </location>
</feature>
<dbReference type="EC" id="2.7.11.21" evidence="10"/>
<dbReference type="PROSITE" id="PS50078">
    <property type="entry name" value="POLO_BOX"/>
    <property type="match status" value="1"/>
</dbReference>
<dbReference type="GeneID" id="106817565"/>
<name>A0ABM1EZV5_PRICU</name>
<dbReference type="InterPro" id="IPR000959">
    <property type="entry name" value="POLO_box_dom"/>
</dbReference>
<dbReference type="RefSeq" id="XP_014677726.1">
    <property type="nucleotide sequence ID" value="XM_014822240.1"/>
</dbReference>
<feature type="domain" description="POLO box" evidence="13">
    <location>
        <begin position="508"/>
        <end position="586"/>
    </location>
</feature>
<comment type="similarity">
    <text evidence="10">Belongs to the protein kinase superfamily. Ser/Thr protein kinase family. CDC5/Polo subfamily.</text>
</comment>
<evidence type="ECO:0000313" key="14">
    <source>
        <dbReference type="Proteomes" id="UP000695022"/>
    </source>
</evidence>
<feature type="compositionally biased region" description="Low complexity" evidence="11">
    <location>
        <begin position="356"/>
        <end position="376"/>
    </location>
</feature>
<dbReference type="InterPro" id="IPR033695">
    <property type="entry name" value="POLO_box_2"/>
</dbReference>
<dbReference type="CDD" id="cd13117">
    <property type="entry name" value="POLO_box_2"/>
    <property type="match status" value="1"/>
</dbReference>
<keyword evidence="5 10" id="KW-0418">Kinase</keyword>
<gene>
    <name evidence="15" type="primary">LOC106817565</name>
</gene>
<keyword evidence="2 10" id="KW-0808">Transferase</keyword>
<dbReference type="PANTHER" id="PTHR24345:SF0">
    <property type="entry name" value="CELL CYCLE SERINE_THREONINE-PROTEIN KINASE CDC5_MSD2"/>
    <property type="match status" value="1"/>
</dbReference>
<comment type="catalytic activity">
    <reaction evidence="7 10">
        <text>L-threonyl-[protein] + ATP = O-phospho-L-threonyl-[protein] + ADP + H(+)</text>
        <dbReference type="Rhea" id="RHEA:46608"/>
        <dbReference type="Rhea" id="RHEA-COMP:11060"/>
        <dbReference type="Rhea" id="RHEA-COMP:11605"/>
        <dbReference type="ChEBI" id="CHEBI:15378"/>
        <dbReference type="ChEBI" id="CHEBI:30013"/>
        <dbReference type="ChEBI" id="CHEBI:30616"/>
        <dbReference type="ChEBI" id="CHEBI:61977"/>
        <dbReference type="ChEBI" id="CHEBI:456216"/>
        <dbReference type="EC" id="2.7.11.21"/>
    </reaction>
</comment>